<feature type="domain" description="Methyltransferase" evidence="1">
    <location>
        <begin position="177"/>
        <end position="294"/>
    </location>
</feature>
<gene>
    <name evidence="3" type="ORF">ACFP3V_04745</name>
</gene>
<evidence type="ECO:0000259" key="2">
    <source>
        <dbReference type="Pfam" id="PF21320"/>
    </source>
</evidence>
<dbReference type="InterPro" id="IPR036388">
    <property type="entry name" value="WH-like_DNA-bd_sf"/>
</dbReference>
<dbReference type="Pfam" id="PF13847">
    <property type="entry name" value="Methyltransf_31"/>
    <property type="match status" value="1"/>
</dbReference>
<dbReference type="SUPFAM" id="SSF46785">
    <property type="entry name" value="Winged helix' DNA-binding domain"/>
    <property type="match status" value="1"/>
</dbReference>
<comment type="caution">
    <text evidence="3">The sequence shown here is derived from an EMBL/GenBank/DDBJ whole genome shotgun (WGS) entry which is preliminary data.</text>
</comment>
<organism evidence="3 4">
    <name type="scientific">Streptacidiphilus monticola</name>
    <dbReference type="NCBI Taxonomy" id="2161674"/>
    <lineage>
        <taxon>Bacteria</taxon>
        <taxon>Bacillati</taxon>
        <taxon>Actinomycetota</taxon>
        <taxon>Actinomycetes</taxon>
        <taxon>Kitasatosporales</taxon>
        <taxon>Streptomycetaceae</taxon>
        <taxon>Streptacidiphilus</taxon>
    </lineage>
</organism>
<proteinExistence type="predicted"/>
<sequence length="358" mass="38156">MAVDMSTLDEDRLNALLGQVVNDLGGVAIAPLALIGERLGLFRAMADGRPVTSAELAARTDTVERNVREWLSAMAASGYVTHDGEGRFHLAPEQIAAFTDEESPVFVLGGFQAFLACTAPADREALTRAFKDGHGVGWHEHQPDLFAGTARFFRPGYAAHLVAEWLPALEGVTARLEAGARVADIGCGLGHSTLMMAEAYPNSRFTGFDYHAPSVDAARKLAADAGASERVDFEIAGAKDFGGGPYDLVTYFDCLHDMGDPVGALAHTREQLAPDGTVMLVEPFANDALPDNLNPLGRALYAASSLICTPASQSQEVGRALGAQAGEERTREVATEAGFGSFRRAAETPFNLIYEIRD</sequence>
<dbReference type="EMBL" id="JBHSQJ010000013">
    <property type="protein sequence ID" value="MFC5906528.1"/>
    <property type="molecule type" value="Genomic_DNA"/>
</dbReference>
<reference evidence="4" key="1">
    <citation type="journal article" date="2019" name="Int. J. Syst. Evol. Microbiol.">
        <title>The Global Catalogue of Microorganisms (GCM) 10K type strain sequencing project: providing services to taxonomists for standard genome sequencing and annotation.</title>
        <authorList>
            <consortium name="The Broad Institute Genomics Platform"/>
            <consortium name="The Broad Institute Genome Sequencing Center for Infectious Disease"/>
            <person name="Wu L."/>
            <person name="Ma J."/>
        </authorList>
    </citation>
    <scope>NUCLEOTIDE SEQUENCE [LARGE SCALE GENOMIC DNA]</scope>
    <source>
        <strain evidence="4">JCM 4816</strain>
    </source>
</reference>
<dbReference type="CDD" id="cd02440">
    <property type="entry name" value="AdoMet_MTases"/>
    <property type="match status" value="1"/>
</dbReference>
<keyword evidence="3" id="KW-0808">Transferase</keyword>
<dbReference type="InterPro" id="IPR048711">
    <property type="entry name" value="WHD_Rv2258c"/>
</dbReference>
<dbReference type="RefSeq" id="WP_380580026.1">
    <property type="nucleotide sequence ID" value="NZ_JBHSQJ010000013.1"/>
</dbReference>
<dbReference type="SUPFAM" id="SSF53335">
    <property type="entry name" value="S-adenosyl-L-methionine-dependent methyltransferases"/>
    <property type="match status" value="1"/>
</dbReference>
<dbReference type="Proteomes" id="UP001596174">
    <property type="component" value="Unassembled WGS sequence"/>
</dbReference>
<dbReference type="GO" id="GO:0008168">
    <property type="term" value="F:methyltransferase activity"/>
    <property type="evidence" value="ECO:0007669"/>
    <property type="project" value="UniProtKB-KW"/>
</dbReference>
<dbReference type="InterPro" id="IPR053173">
    <property type="entry name" value="SAM-binding_MTase"/>
</dbReference>
<keyword evidence="4" id="KW-1185">Reference proteome</keyword>
<name>A0ABW1FWZ1_9ACTN</name>
<dbReference type="GO" id="GO:0032259">
    <property type="term" value="P:methylation"/>
    <property type="evidence" value="ECO:0007669"/>
    <property type="project" value="UniProtKB-KW"/>
</dbReference>
<dbReference type="PANTHER" id="PTHR45128:SF2">
    <property type="entry name" value="METHYLTRANSFERASE DOMAIN-CONTAINING PROTEIN"/>
    <property type="match status" value="1"/>
</dbReference>
<evidence type="ECO:0000313" key="4">
    <source>
        <dbReference type="Proteomes" id="UP001596174"/>
    </source>
</evidence>
<protein>
    <submittedName>
        <fullName evidence="3">Methyltransferase domain-containing protein</fullName>
    </submittedName>
</protein>
<dbReference type="Gene3D" id="3.40.50.150">
    <property type="entry name" value="Vaccinia Virus protein VP39"/>
    <property type="match status" value="1"/>
</dbReference>
<dbReference type="InterPro" id="IPR025714">
    <property type="entry name" value="Methyltranfer_dom"/>
</dbReference>
<evidence type="ECO:0000313" key="3">
    <source>
        <dbReference type="EMBL" id="MFC5906528.1"/>
    </source>
</evidence>
<feature type="domain" description="S-adenosylmethionine-dependent methyltransferase Rv2258c-like winged HTH" evidence="2">
    <location>
        <begin position="29"/>
        <end position="98"/>
    </location>
</feature>
<dbReference type="InterPro" id="IPR036390">
    <property type="entry name" value="WH_DNA-bd_sf"/>
</dbReference>
<accession>A0ABW1FWZ1</accession>
<dbReference type="Gene3D" id="1.10.10.10">
    <property type="entry name" value="Winged helix-like DNA-binding domain superfamily/Winged helix DNA-binding domain"/>
    <property type="match status" value="1"/>
</dbReference>
<evidence type="ECO:0000259" key="1">
    <source>
        <dbReference type="Pfam" id="PF13847"/>
    </source>
</evidence>
<dbReference type="PANTHER" id="PTHR45128">
    <property type="entry name" value="METHYLTRANSFERASE TYPE 11"/>
    <property type="match status" value="1"/>
</dbReference>
<keyword evidence="3" id="KW-0489">Methyltransferase</keyword>
<dbReference type="Pfam" id="PF21320">
    <property type="entry name" value="WHD_Rv2258c"/>
    <property type="match status" value="1"/>
</dbReference>
<dbReference type="InterPro" id="IPR029063">
    <property type="entry name" value="SAM-dependent_MTases_sf"/>
</dbReference>